<comment type="caution">
    <text evidence="2">The sequence shown here is derived from an EMBL/GenBank/DDBJ whole genome shotgun (WGS) entry which is preliminary data.</text>
</comment>
<evidence type="ECO:0000313" key="3">
    <source>
        <dbReference type="Proteomes" id="UP001190926"/>
    </source>
</evidence>
<organism evidence="2 3">
    <name type="scientific">Perilla frutescens var. hirtella</name>
    <name type="common">Perilla citriodora</name>
    <name type="synonym">Perilla setoyensis</name>
    <dbReference type="NCBI Taxonomy" id="608512"/>
    <lineage>
        <taxon>Eukaryota</taxon>
        <taxon>Viridiplantae</taxon>
        <taxon>Streptophyta</taxon>
        <taxon>Embryophyta</taxon>
        <taxon>Tracheophyta</taxon>
        <taxon>Spermatophyta</taxon>
        <taxon>Magnoliopsida</taxon>
        <taxon>eudicotyledons</taxon>
        <taxon>Gunneridae</taxon>
        <taxon>Pentapetalae</taxon>
        <taxon>asterids</taxon>
        <taxon>lamiids</taxon>
        <taxon>Lamiales</taxon>
        <taxon>Lamiaceae</taxon>
        <taxon>Nepetoideae</taxon>
        <taxon>Elsholtzieae</taxon>
        <taxon>Perilla</taxon>
    </lineage>
</organism>
<feature type="domain" description="J" evidence="1">
    <location>
        <begin position="205"/>
        <end position="266"/>
    </location>
</feature>
<protein>
    <recommendedName>
        <fullName evidence="1">J domain-containing protein</fullName>
    </recommendedName>
</protein>
<keyword evidence="3" id="KW-1185">Reference proteome</keyword>
<dbReference type="PANTHER" id="PTHR45376:SF1">
    <property type="entry name" value="CHAPERONE DNAJ-DOMAIN SUPERFAMILY PROTEIN-RELATED"/>
    <property type="match status" value="1"/>
</dbReference>
<dbReference type="InterPro" id="IPR036869">
    <property type="entry name" value="J_dom_sf"/>
</dbReference>
<accession>A0AAD4J602</accession>
<dbReference type="PRINTS" id="PR00625">
    <property type="entry name" value="JDOMAIN"/>
</dbReference>
<sequence length="268" mass="31499">MNKASRIAAAINSQANPFQLRACLFHCTPISERNRRTHWDPACFYKGSPKKFNQYRRRLMKKSLLRNVNEFAEHMFQKWESDRDECDEPQGRKHSWFRPNFRDGGYRRGRSRNRGPQSFRSRFEFCEDDDDVDAKFETIFRSVFGGNESSHWSFTMDDEPRFWSSSTHSSYYRTSSGWKYQFDEEYEEYTSSSQYERPLVNESRSDRLALGLSPSGPLSIEDVKNAYRSCALKWHPDRHQGSSKAIAEEKFKACSAAYQSLSDKMALN</sequence>
<dbReference type="SUPFAM" id="SSF46565">
    <property type="entry name" value="Chaperone J-domain"/>
    <property type="match status" value="1"/>
</dbReference>
<dbReference type="Gene3D" id="1.10.287.110">
    <property type="entry name" value="DnaJ domain"/>
    <property type="match status" value="1"/>
</dbReference>
<reference evidence="2 3" key="1">
    <citation type="journal article" date="2021" name="Nat. Commun.">
        <title>Incipient diploidization of the medicinal plant Perilla within 10,000 years.</title>
        <authorList>
            <person name="Zhang Y."/>
            <person name="Shen Q."/>
            <person name="Leng L."/>
            <person name="Zhang D."/>
            <person name="Chen S."/>
            <person name="Shi Y."/>
            <person name="Ning Z."/>
            <person name="Chen S."/>
        </authorList>
    </citation>
    <scope>NUCLEOTIDE SEQUENCE [LARGE SCALE GENOMIC DNA]</scope>
    <source>
        <strain evidence="3">cv. PC099</strain>
    </source>
</reference>
<dbReference type="PANTHER" id="PTHR45376">
    <property type="entry name" value="CHAPERONE DNAJ-DOMAIN SUPERFAMILY PROTEIN-RELATED"/>
    <property type="match status" value="1"/>
</dbReference>
<dbReference type="EMBL" id="SDAM02000148">
    <property type="protein sequence ID" value="KAH6827511.1"/>
    <property type="molecule type" value="Genomic_DNA"/>
</dbReference>
<dbReference type="SMART" id="SM00271">
    <property type="entry name" value="DnaJ"/>
    <property type="match status" value="1"/>
</dbReference>
<dbReference type="InterPro" id="IPR001623">
    <property type="entry name" value="DnaJ_domain"/>
</dbReference>
<dbReference type="Proteomes" id="UP001190926">
    <property type="component" value="Unassembled WGS sequence"/>
</dbReference>
<evidence type="ECO:0000259" key="1">
    <source>
        <dbReference type="PROSITE" id="PS50076"/>
    </source>
</evidence>
<dbReference type="CDD" id="cd06257">
    <property type="entry name" value="DnaJ"/>
    <property type="match status" value="1"/>
</dbReference>
<evidence type="ECO:0000313" key="2">
    <source>
        <dbReference type="EMBL" id="KAH6827511.1"/>
    </source>
</evidence>
<dbReference type="AlphaFoldDB" id="A0AAD4J602"/>
<gene>
    <name evidence="2" type="ORF">C2S53_007856</name>
</gene>
<proteinExistence type="predicted"/>
<dbReference type="Pfam" id="PF00226">
    <property type="entry name" value="DnaJ"/>
    <property type="match status" value="1"/>
</dbReference>
<dbReference type="PROSITE" id="PS50076">
    <property type="entry name" value="DNAJ_2"/>
    <property type="match status" value="1"/>
</dbReference>
<name>A0AAD4J602_PERFH</name>